<comment type="caution">
    <text evidence="1">The sequence shown here is derived from an EMBL/GenBank/DDBJ whole genome shotgun (WGS) entry which is preliminary data.</text>
</comment>
<protein>
    <submittedName>
        <fullName evidence="1">Uncharacterized protein</fullName>
    </submittedName>
</protein>
<dbReference type="AlphaFoldDB" id="A0A8H7ZWJ4"/>
<accession>A0A8H7ZWJ4</accession>
<evidence type="ECO:0000313" key="2">
    <source>
        <dbReference type="Proteomes" id="UP000673691"/>
    </source>
</evidence>
<evidence type="ECO:0000313" key="1">
    <source>
        <dbReference type="EMBL" id="KAG5460549.1"/>
    </source>
</evidence>
<keyword evidence="2" id="KW-1185">Reference proteome</keyword>
<dbReference type="Proteomes" id="UP000673691">
    <property type="component" value="Unassembled WGS sequence"/>
</dbReference>
<proteinExistence type="predicted"/>
<sequence length="224" mass="26296">MVPGELPAVQEDEKKAAAKAALEERIKYPKPQPRPREWDQQLAADLKKQRKLLTAPSLNRSIIAGERRTRIRGPRSWRPSCRTSLPQKCTRGPVDQKRVWRESSRVDSKPVFDLCNVVCRRLKDAQFKEHLDDLRRKQLQSTALWWQVQAQKKREDRSRRVNDMPFDNAFVADDGDRKAPAAEMAKQLLDEQIRVIRVKRENERQEKKRQLLLSKKLLDTTQNE</sequence>
<name>A0A8H7ZWJ4_9FUNG</name>
<gene>
    <name evidence="1" type="ORF">BJ554DRAFT_7392</name>
</gene>
<reference evidence="1 2" key="1">
    <citation type="journal article" name="Sci. Rep.">
        <title>Genome-scale phylogenetic analyses confirm Olpidium as the closest living zoosporic fungus to the non-flagellated, terrestrial fungi.</title>
        <authorList>
            <person name="Chang Y."/>
            <person name="Rochon D."/>
            <person name="Sekimoto S."/>
            <person name="Wang Y."/>
            <person name="Chovatia M."/>
            <person name="Sandor L."/>
            <person name="Salamov A."/>
            <person name="Grigoriev I.V."/>
            <person name="Stajich J.E."/>
            <person name="Spatafora J.W."/>
        </authorList>
    </citation>
    <scope>NUCLEOTIDE SEQUENCE [LARGE SCALE GENOMIC DNA]</scope>
    <source>
        <strain evidence="1">S191</strain>
    </source>
</reference>
<organism evidence="1 2">
    <name type="scientific">Olpidium bornovanus</name>
    <dbReference type="NCBI Taxonomy" id="278681"/>
    <lineage>
        <taxon>Eukaryota</taxon>
        <taxon>Fungi</taxon>
        <taxon>Fungi incertae sedis</taxon>
        <taxon>Olpidiomycota</taxon>
        <taxon>Olpidiomycotina</taxon>
        <taxon>Olpidiomycetes</taxon>
        <taxon>Olpidiales</taxon>
        <taxon>Olpidiaceae</taxon>
        <taxon>Olpidium</taxon>
    </lineage>
</organism>
<dbReference type="EMBL" id="JAEFCI010005062">
    <property type="protein sequence ID" value="KAG5460549.1"/>
    <property type="molecule type" value="Genomic_DNA"/>
</dbReference>